<keyword evidence="2" id="KW-1185">Reference proteome</keyword>
<reference evidence="2" key="1">
    <citation type="journal article" date="2019" name="Int. J. Syst. Evol. Microbiol.">
        <title>The Global Catalogue of Microorganisms (GCM) 10K type strain sequencing project: providing services to taxonomists for standard genome sequencing and annotation.</title>
        <authorList>
            <consortium name="The Broad Institute Genomics Platform"/>
            <consortium name="The Broad Institute Genome Sequencing Center for Infectious Disease"/>
            <person name="Wu L."/>
            <person name="Ma J."/>
        </authorList>
    </citation>
    <scope>NUCLEOTIDE SEQUENCE [LARGE SCALE GENOMIC DNA]</scope>
    <source>
        <strain evidence="2">JCM 17839</strain>
    </source>
</reference>
<evidence type="ECO:0008006" key="3">
    <source>
        <dbReference type="Google" id="ProtNLM"/>
    </source>
</evidence>
<dbReference type="EMBL" id="BAABGP010000013">
    <property type="protein sequence ID" value="GAA4485065.1"/>
    <property type="molecule type" value="Genomic_DNA"/>
</dbReference>
<evidence type="ECO:0000313" key="1">
    <source>
        <dbReference type="EMBL" id="GAA4485065.1"/>
    </source>
</evidence>
<name>A0ABP8PEY1_9MICO</name>
<accession>A0ABP8PEY1</accession>
<dbReference type="RefSeq" id="WP_345186377.1">
    <property type="nucleotide sequence ID" value="NZ_BAABGP010000013.1"/>
</dbReference>
<proteinExistence type="predicted"/>
<organism evidence="1 2">
    <name type="scientific">Microbacterium panaciterrae</name>
    <dbReference type="NCBI Taxonomy" id="985759"/>
    <lineage>
        <taxon>Bacteria</taxon>
        <taxon>Bacillati</taxon>
        <taxon>Actinomycetota</taxon>
        <taxon>Actinomycetes</taxon>
        <taxon>Micrococcales</taxon>
        <taxon>Microbacteriaceae</taxon>
        <taxon>Microbacterium</taxon>
    </lineage>
</organism>
<comment type="caution">
    <text evidence="1">The sequence shown here is derived from an EMBL/GenBank/DDBJ whole genome shotgun (WGS) entry which is preliminary data.</text>
</comment>
<sequence length="327" mass="36428">MPISIDVSQAQALLSTRADLLARGGTERGIRADLTAGSLIRIRRDQYAMSGPLDRLWPEGRHLVEVVAVHRSSATPGPVFWGPSAAVLHGLPLYRTTPKRVHTAILGTRRTRTRAGVTQHDVELPEEDIVEVGGIRCTSVDRTVLDLACTASPEAAVAAADAALRRECVRGHHHDREQAQQWHARMAERAQRSRRHGIRRARSLIAFADGRAELPGESVSRLVLHRLGFREVQLQVPIRGSAGNRYWADFGFPGARVFGEFDGQGKYLDEALRGKLTVEQVVLQEKRREDDVRGVTGWRFARWEDRHIRTIDRLGRQLAAFGLLPPG</sequence>
<evidence type="ECO:0000313" key="2">
    <source>
        <dbReference type="Proteomes" id="UP001500731"/>
    </source>
</evidence>
<dbReference type="Proteomes" id="UP001500731">
    <property type="component" value="Unassembled WGS sequence"/>
</dbReference>
<protein>
    <recommendedName>
        <fullName evidence="3">Transcriptional regulator, AbiEi antitoxin, Type IV TA system</fullName>
    </recommendedName>
</protein>
<gene>
    <name evidence="1" type="ORF">GCM10023171_18840</name>
</gene>